<keyword evidence="1" id="KW-0732">Signal</keyword>
<gene>
    <name evidence="2" type="ORF">ACFQ3Q_06440</name>
</gene>
<proteinExistence type="predicted"/>
<dbReference type="InterPro" id="IPR029033">
    <property type="entry name" value="His_PPase_superfam"/>
</dbReference>
<dbReference type="RefSeq" id="WP_380744069.1">
    <property type="nucleotide sequence ID" value="NZ_JBHTLI010000001.1"/>
</dbReference>
<dbReference type="PROSITE" id="PS51257">
    <property type="entry name" value="PROKAR_LIPOPROTEIN"/>
    <property type="match status" value="1"/>
</dbReference>
<evidence type="ECO:0000313" key="2">
    <source>
        <dbReference type="EMBL" id="MFD1095378.1"/>
    </source>
</evidence>
<dbReference type="SUPFAM" id="SSF53254">
    <property type="entry name" value="Phosphoglycerate mutase-like"/>
    <property type="match status" value="1"/>
</dbReference>
<keyword evidence="3" id="KW-1185">Reference proteome</keyword>
<sequence length="180" mass="20478">MKKILLLLLPLFLACNNSQKEEPENLETEQNESTDQVTTYYFIRHAEKDRSNPEEKDPVLTKAGEKRARNWAEVFKDVDLDMIYSSDFKRTKATAKPTAKAKGLKLKIYDTSNLNDQDFQEQTAGKTVLVVGHSNTTPQFVNLILGEEKYENIADDENGALFIVKELSDGKKTSQVLYIN</sequence>
<dbReference type="CDD" id="cd07067">
    <property type="entry name" value="HP_PGM_like"/>
    <property type="match status" value="1"/>
</dbReference>
<feature type="signal peptide" evidence="1">
    <location>
        <begin position="1"/>
        <end position="20"/>
    </location>
</feature>
<dbReference type="EMBL" id="JBHTLI010000001">
    <property type="protein sequence ID" value="MFD1095378.1"/>
    <property type="molecule type" value="Genomic_DNA"/>
</dbReference>
<protein>
    <submittedName>
        <fullName evidence="2">SixA phosphatase family protein</fullName>
    </submittedName>
</protein>
<dbReference type="Proteomes" id="UP001597131">
    <property type="component" value="Unassembled WGS sequence"/>
</dbReference>
<evidence type="ECO:0000313" key="3">
    <source>
        <dbReference type="Proteomes" id="UP001597131"/>
    </source>
</evidence>
<dbReference type="Pfam" id="PF00300">
    <property type="entry name" value="His_Phos_1"/>
    <property type="match status" value="1"/>
</dbReference>
<feature type="chain" id="PRO_5045339562" evidence="1">
    <location>
        <begin position="21"/>
        <end position="180"/>
    </location>
</feature>
<comment type="caution">
    <text evidence="2">The sequence shown here is derived from an EMBL/GenBank/DDBJ whole genome shotgun (WGS) entry which is preliminary data.</text>
</comment>
<name>A0ABW3NNN5_9FLAO</name>
<accession>A0ABW3NNN5</accession>
<dbReference type="Gene3D" id="3.40.50.1240">
    <property type="entry name" value="Phosphoglycerate mutase-like"/>
    <property type="match status" value="1"/>
</dbReference>
<evidence type="ECO:0000256" key="1">
    <source>
        <dbReference type="SAM" id="SignalP"/>
    </source>
</evidence>
<reference evidence="3" key="1">
    <citation type="journal article" date="2019" name="Int. J. Syst. Evol. Microbiol.">
        <title>The Global Catalogue of Microorganisms (GCM) 10K type strain sequencing project: providing services to taxonomists for standard genome sequencing and annotation.</title>
        <authorList>
            <consortium name="The Broad Institute Genomics Platform"/>
            <consortium name="The Broad Institute Genome Sequencing Center for Infectious Disease"/>
            <person name="Wu L."/>
            <person name="Ma J."/>
        </authorList>
    </citation>
    <scope>NUCLEOTIDE SEQUENCE [LARGE SCALE GENOMIC DNA]</scope>
    <source>
        <strain evidence="3">CCUG 64793</strain>
    </source>
</reference>
<dbReference type="InterPro" id="IPR013078">
    <property type="entry name" value="His_Pase_superF_clade-1"/>
</dbReference>
<organism evidence="2 3">
    <name type="scientific">Salegentibacter chungangensis</name>
    <dbReference type="NCBI Taxonomy" id="1335724"/>
    <lineage>
        <taxon>Bacteria</taxon>
        <taxon>Pseudomonadati</taxon>
        <taxon>Bacteroidota</taxon>
        <taxon>Flavobacteriia</taxon>
        <taxon>Flavobacteriales</taxon>
        <taxon>Flavobacteriaceae</taxon>
        <taxon>Salegentibacter</taxon>
    </lineage>
</organism>